<feature type="compositionally biased region" description="Low complexity" evidence="1">
    <location>
        <begin position="116"/>
        <end position="126"/>
    </location>
</feature>
<evidence type="ECO:0000313" key="3">
    <source>
        <dbReference type="EMBL" id="CAG5117415.1"/>
    </source>
</evidence>
<organism evidence="3 4">
    <name type="scientific">Candidula unifasciata</name>
    <dbReference type="NCBI Taxonomy" id="100452"/>
    <lineage>
        <taxon>Eukaryota</taxon>
        <taxon>Metazoa</taxon>
        <taxon>Spiralia</taxon>
        <taxon>Lophotrochozoa</taxon>
        <taxon>Mollusca</taxon>
        <taxon>Gastropoda</taxon>
        <taxon>Heterobranchia</taxon>
        <taxon>Euthyneura</taxon>
        <taxon>Panpulmonata</taxon>
        <taxon>Eupulmonata</taxon>
        <taxon>Stylommatophora</taxon>
        <taxon>Helicina</taxon>
        <taxon>Helicoidea</taxon>
        <taxon>Geomitridae</taxon>
        <taxon>Candidula</taxon>
    </lineage>
</organism>
<dbReference type="EMBL" id="CAJHNH020000402">
    <property type="protein sequence ID" value="CAG5117415.1"/>
    <property type="molecule type" value="Genomic_DNA"/>
</dbReference>
<protein>
    <submittedName>
        <fullName evidence="3">Uncharacterized protein</fullName>
    </submittedName>
</protein>
<sequence>ARRLTTGLSILQTLMLLNHMFFGIRNKDDPGQFIEVLSQRIHVTSVIIGIQTAFIIFFVGLGISTLFNSIAPYPKEVVDYNKQYHAVLDFLDRMKTKSAALARTGDDSEDSDYSDESGSSESSSESSMDKDSNASNKSLKGDHTRGRRESSVDEQQATVKRVSKRDRMSSEQIISAPDTIEIPDAYATEKPAEVPSTTSFL</sequence>
<evidence type="ECO:0000313" key="4">
    <source>
        <dbReference type="Proteomes" id="UP000678393"/>
    </source>
</evidence>
<accession>A0A8S3YPP4</accession>
<gene>
    <name evidence="3" type="ORF">CUNI_LOCUS2973</name>
</gene>
<keyword evidence="2" id="KW-0472">Membrane</keyword>
<feature type="non-terminal residue" evidence="3">
    <location>
        <position position="1"/>
    </location>
</feature>
<feature type="transmembrane region" description="Helical" evidence="2">
    <location>
        <begin position="45"/>
        <end position="67"/>
    </location>
</feature>
<evidence type="ECO:0000256" key="2">
    <source>
        <dbReference type="SAM" id="Phobius"/>
    </source>
</evidence>
<comment type="caution">
    <text evidence="3">The sequence shown here is derived from an EMBL/GenBank/DDBJ whole genome shotgun (WGS) entry which is preliminary data.</text>
</comment>
<evidence type="ECO:0000256" key="1">
    <source>
        <dbReference type="SAM" id="MobiDB-lite"/>
    </source>
</evidence>
<feature type="compositionally biased region" description="Basic and acidic residues" evidence="1">
    <location>
        <begin position="139"/>
        <end position="151"/>
    </location>
</feature>
<feature type="region of interest" description="Disordered" evidence="1">
    <location>
        <begin position="102"/>
        <end position="201"/>
    </location>
</feature>
<keyword evidence="2" id="KW-1133">Transmembrane helix</keyword>
<name>A0A8S3YPP4_9EUPU</name>
<feature type="transmembrane region" description="Helical" evidence="2">
    <location>
        <begin position="6"/>
        <end position="24"/>
    </location>
</feature>
<keyword evidence="2" id="KW-0812">Transmembrane</keyword>
<keyword evidence="4" id="KW-1185">Reference proteome</keyword>
<dbReference type="Proteomes" id="UP000678393">
    <property type="component" value="Unassembled WGS sequence"/>
</dbReference>
<reference evidence="3" key="1">
    <citation type="submission" date="2021-04" db="EMBL/GenBank/DDBJ databases">
        <authorList>
            <consortium name="Molecular Ecology Group"/>
        </authorList>
    </citation>
    <scope>NUCLEOTIDE SEQUENCE</scope>
</reference>
<dbReference type="AlphaFoldDB" id="A0A8S3YPP4"/>
<feature type="non-terminal residue" evidence="3">
    <location>
        <position position="201"/>
    </location>
</feature>
<proteinExistence type="predicted"/>